<gene>
    <name evidence="1" type="ORF">RV045_12020</name>
</gene>
<dbReference type="Proteomes" id="UP001364695">
    <property type="component" value="Unassembled WGS sequence"/>
</dbReference>
<accession>A0ACC6P4N2</accession>
<comment type="caution">
    <text evidence="1">The sequence shown here is derived from an EMBL/GenBank/DDBJ whole genome shotgun (WGS) entry which is preliminary data.</text>
</comment>
<evidence type="ECO:0000313" key="2">
    <source>
        <dbReference type="Proteomes" id="UP001364695"/>
    </source>
</evidence>
<name>A0ACC6P4N2_9BURK</name>
<reference evidence="1" key="1">
    <citation type="submission" date="2023-10" db="EMBL/GenBank/DDBJ databases">
        <title>Amphibacter perezi, gen. nov., sp. nov. a novel taxa of the family Comamonadaceae, class Betaproteobacteria isolated from the skin microbiota of Pelophylax perezi from different populations.</title>
        <authorList>
            <person name="Costa S."/>
            <person name="Proenca D.N."/>
            <person name="Lopes I."/>
            <person name="Morais P.V."/>
        </authorList>
    </citation>
    <scope>NUCLEOTIDE SEQUENCE</scope>
    <source>
        <strain evidence="1">SL12-8</strain>
    </source>
</reference>
<proteinExistence type="predicted"/>
<dbReference type="EC" id="3.1.-.-" evidence="1"/>
<protein>
    <submittedName>
        <fullName evidence="1">Dienelactone hydrolase family protein</fullName>
        <ecNumber evidence="1">3.1.-.-</ecNumber>
    </submittedName>
</protein>
<dbReference type="EMBL" id="JAWDIE010000020">
    <property type="protein sequence ID" value="MEJ7139148.1"/>
    <property type="molecule type" value="Genomic_DNA"/>
</dbReference>
<evidence type="ECO:0000313" key="1">
    <source>
        <dbReference type="EMBL" id="MEJ7139148.1"/>
    </source>
</evidence>
<keyword evidence="2" id="KW-1185">Reference proteome</keyword>
<keyword evidence="1" id="KW-0378">Hydrolase</keyword>
<sequence>MIPTPPQADSLDQTHDSARRQTLKMAMGAVGAGYALAALPLMAQTLQTTPATGLVAGKVEIPAADRSIPGYRAAPASGSAFATVLVLPEIFGLHEYIQDVCRRFARAGYMAVAIDPFVRQGDPMAIADIGKLLADIINQVPDAQVMSDLDAAARWAAANGGDAKQLAVTGFCWGGRQTWLYAAHNPAVRAGIAWYGRLVGPTSALQPRHPIDVVDKISGPVLGLYGGADTGIPQDTVERMIAALGQGSAAARASQFVIYPDAPHAFHADYRPSYREGAARDGWSRTLAWLAAQGLKPQGAAEK</sequence>
<organism evidence="1 2">
    <name type="scientific">Amphibiibacter pelophylacis</name>
    <dbReference type="NCBI Taxonomy" id="1799477"/>
    <lineage>
        <taxon>Bacteria</taxon>
        <taxon>Pseudomonadati</taxon>
        <taxon>Pseudomonadota</taxon>
        <taxon>Betaproteobacteria</taxon>
        <taxon>Burkholderiales</taxon>
        <taxon>Sphaerotilaceae</taxon>
        <taxon>Amphibiibacter</taxon>
    </lineage>
</organism>